<name>A0A7X6BC83_9SPHN</name>
<dbReference type="PANTHER" id="PTHR34183:SF1">
    <property type="entry name" value="ENDOLYTIC PEPTIDOGLYCAN TRANSGLYCOSYLASE RLPA"/>
    <property type="match status" value="1"/>
</dbReference>
<dbReference type="PROSITE" id="PS51724">
    <property type="entry name" value="SPOR"/>
    <property type="match status" value="1"/>
</dbReference>
<feature type="compositionally biased region" description="Basic and acidic residues" evidence="1">
    <location>
        <begin position="36"/>
        <end position="47"/>
    </location>
</feature>
<gene>
    <name evidence="4" type="ORF">GGR89_001590</name>
</gene>
<accession>A0A7X6BC83</accession>
<reference evidence="4 5" key="1">
    <citation type="submission" date="2020-03" db="EMBL/GenBank/DDBJ databases">
        <title>Genomic Encyclopedia of Type Strains, Phase IV (KMG-IV): sequencing the most valuable type-strain genomes for metagenomic binning, comparative biology and taxonomic classification.</title>
        <authorList>
            <person name="Goeker M."/>
        </authorList>
    </citation>
    <scope>NUCLEOTIDE SEQUENCE [LARGE SCALE GENOMIC DNA]</scope>
    <source>
        <strain evidence="4 5">DSM 7225</strain>
    </source>
</reference>
<dbReference type="Pfam" id="PF05036">
    <property type="entry name" value="SPOR"/>
    <property type="match status" value="1"/>
</dbReference>
<dbReference type="RefSeq" id="WP_125973683.1">
    <property type="nucleotide sequence ID" value="NZ_BAAADY010000013.1"/>
</dbReference>
<dbReference type="Proteomes" id="UP000531251">
    <property type="component" value="Unassembled WGS sequence"/>
</dbReference>
<dbReference type="GO" id="GO:0042834">
    <property type="term" value="F:peptidoglycan binding"/>
    <property type="evidence" value="ECO:0007669"/>
    <property type="project" value="InterPro"/>
</dbReference>
<comment type="caution">
    <text evidence="4">The sequence shown here is derived from an EMBL/GenBank/DDBJ whole genome shotgun (WGS) entry which is preliminary data.</text>
</comment>
<dbReference type="EMBL" id="JAATJB010000004">
    <property type="protein sequence ID" value="NJB97278.1"/>
    <property type="molecule type" value="Genomic_DNA"/>
</dbReference>
<feature type="region of interest" description="Disordered" evidence="1">
    <location>
        <begin position="22"/>
        <end position="47"/>
    </location>
</feature>
<evidence type="ECO:0000256" key="1">
    <source>
        <dbReference type="SAM" id="MobiDB-lite"/>
    </source>
</evidence>
<feature type="chain" id="PRO_5031088336" evidence="2">
    <location>
        <begin position="23"/>
        <end position="278"/>
    </location>
</feature>
<keyword evidence="4" id="KW-0449">Lipoprotein</keyword>
<feature type="domain" description="SPOR" evidence="3">
    <location>
        <begin position="238"/>
        <end position="278"/>
    </location>
</feature>
<dbReference type="PANTHER" id="PTHR34183">
    <property type="entry name" value="ENDOLYTIC PEPTIDOGLYCAN TRANSGLYCOSYLASE RLPA"/>
    <property type="match status" value="1"/>
</dbReference>
<organism evidence="4 5">
    <name type="scientific">Sphingomonas trueperi</name>
    <dbReference type="NCBI Taxonomy" id="53317"/>
    <lineage>
        <taxon>Bacteria</taxon>
        <taxon>Pseudomonadati</taxon>
        <taxon>Pseudomonadota</taxon>
        <taxon>Alphaproteobacteria</taxon>
        <taxon>Sphingomonadales</taxon>
        <taxon>Sphingomonadaceae</taxon>
        <taxon>Sphingomonas</taxon>
    </lineage>
</organism>
<evidence type="ECO:0000259" key="3">
    <source>
        <dbReference type="PROSITE" id="PS51724"/>
    </source>
</evidence>
<evidence type="ECO:0000256" key="2">
    <source>
        <dbReference type="SAM" id="SignalP"/>
    </source>
</evidence>
<sequence>MQWNARPIALALALLAATSARAQDADPTPGASGRRGTSERQPGDGRYDAVGYAAVQPFGAAALAVSPNLPAESYAEVTALDSGRTILVRIAETSEVPGAVAALSEGAASQLGVPADRLAAVRIRAVRPSAEDQAALRSAGAAQPRIDSPPALLRALRLQLPPQPDIGEPLLPPPAQPDPIVDVIPHPVESVAPPAKPRSTPKVAPPKPGQGRYLVQVAALSSPERAQALAQKLRGFVKAGGGLYRVQLGPFATEAVAERARAEAVRAGFGDARRTTVR</sequence>
<dbReference type="Gene3D" id="3.30.70.1070">
    <property type="entry name" value="Sporulation related repeat"/>
    <property type="match status" value="1"/>
</dbReference>
<feature type="region of interest" description="Disordered" evidence="1">
    <location>
        <begin position="190"/>
        <end position="209"/>
    </location>
</feature>
<keyword evidence="2" id="KW-0732">Signal</keyword>
<dbReference type="AlphaFoldDB" id="A0A7X6BC83"/>
<dbReference type="SUPFAM" id="SSF110997">
    <property type="entry name" value="Sporulation related repeat"/>
    <property type="match status" value="1"/>
</dbReference>
<protein>
    <submittedName>
        <fullName evidence="4">Rare lipoprotein A</fullName>
    </submittedName>
</protein>
<keyword evidence="5" id="KW-1185">Reference proteome</keyword>
<feature type="signal peptide" evidence="2">
    <location>
        <begin position="1"/>
        <end position="22"/>
    </location>
</feature>
<dbReference type="InterPro" id="IPR007730">
    <property type="entry name" value="SPOR-like_dom"/>
</dbReference>
<evidence type="ECO:0000313" key="4">
    <source>
        <dbReference type="EMBL" id="NJB97278.1"/>
    </source>
</evidence>
<dbReference type="InterPro" id="IPR036680">
    <property type="entry name" value="SPOR-like_sf"/>
</dbReference>
<proteinExistence type="predicted"/>
<dbReference type="InterPro" id="IPR036908">
    <property type="entry name" value="RlpA-like_sf"/>
</dbReference>
<dbReference type="Gene3D" id="2.40.40.10">
    <property type="entry name" value="RlpA-like domain"/>
    <property type="match status" value="1"/>
</dbReference>
<evidence type="ECO:0000313" key="5">
    <source>
        <dbReference type="Proteomes" id="UP000531251"/>
    </source>
</evidence>